<evidence type="ECO:0000313" key="1">
    <source>
        <dbReference type="EMBL" id="KAA8536343.1"/>
    </source>
</evidence>
<keyword evidence="2" id="KW-1185">Reference proteome</keyword>
<name>A0A5J5AZ79_9ASTE</name>
<dbReference type="AlphaFoldDB" id="A0A5J5AZ79"/>
<reference evidence="1 2" key="1">
    <citation type="submission" date="2019-09" db="EMBL/GenBank/DDBJ databases">
        <title>A chromosome-level genome assembly of the Chinese tupelo Nyssa sinensis.</title>
        <authorList>
            <person name="Yang X."/>
            <person name="Kang M."/>
            <person name="Yang Y."/>
            <person name="Xiong H."/>
            <person name="Wang M."/>
            <person name="Zhang Z."/>
            <person name="Wang Z."/>
            <person name="Wu H."/>
            <person name="Ma T."/>
            <person name="Liu J."/>
            <person name="Xi Z."/>
        </authorList>
    </citation>
    <scope>NUCLEOTIDE SEQUENCE [LARGE SCALE GENOMIC DNA]</scope>
    <source>
        <strain evidence="1">J267</strain>
        <tissue evidence="1">Leaf</tissue>
    </source>
</reference>
<evidence type="ECO:0000313" key="2">
    <source>
        <dbReference type="Proteomes" id="UP000325577"/>
    </source>
</evidence>
<organism evidence="1 2">
    <name type="scientific">Nyssa sinensis</name>
    <dbReference type="NCBI Taxonomy" id="561372"/>
    <lineage>
        <taxon>Eukaryota</taxon>
        <taxon>Viridiplantae</taxon>
        <taxon>Streptophyta</taxon>
        <taxon>Embryophyta</taxon>
        <taxon>Tracheophyta</taxon>
        <taxon>Spermatophyta</taxon>
        <taxon>Magnoliopsida</taxon>
        <taxon>eudicotyledons</taxon>
        <taxon>Gunneridae</taxon>
        <taxon>Pentapetalae</taxon>
        <taxon>asterids</taxon>
        <taxon>Cornales</taxon>
        <taxon>Nyssaceae</taxon>
        <taxon>Nyssa</taxon>
    </lineage>
</organism>
<protein>
    <submittedName>
        <fullName evidence="1">Uncharacterized protein</fullName>
    </submittedName>
</protein>
<dbReference type="EMBL" id="CM018039">
    <property type="protein sequence ID" value="KAA8536343.1"/>
    <property type="molecule type" value="Genomic_DNA"/>
</dbReference>
<accession>A0A5J5AZ79</accession>
<proteinExistence type="predicted"/>
<dbReference type="Proteomes" id="UP000325577">
    <property type="component" value="Linkage Group LG16"/>
</dbReference>
<sequence length="115" mass="13201">MVASNKANDDLAISTDILSIVYPFLASANTLFFQIGQTTFRRFFESKQDEKKRTSCEAAKHSQRRLRIEDLCGGVKKYYFPERICSRAFMAIVVRDDSIGLSKMSYVQDFLQGRL</sequence>
<gene>
    <name evidence="1" type="ORF">F0562_028821</name>
</gene>